<dbReference type="Proteomes" id="UP001500399">
    <property type="component" value="Unassembled WGS sequence"/>
</dbReference>
<feature type="binding site" evidence="8">
    <location>
        <position position="82"/>
    </location>
    <ligand>
        <name>NADP(+)</name>
        <dbReference type="ChEBI" id="CHEBI:58349"/>
    </ligand>
</feature>
<dbReference type="InterPro" id="IPR011342">
    <property type="entry name" value="Shikimate_DH"/>
</dbReference>
<keyword evidence="5 8" id="KW-0560">Oxidoreductase</keyword>
<dbReference type="EMBL" id="BAAACR010000013">
    <property type="protein sequence ID" value="GAA0215917.1"/>
    <property type="molecule type" value="Genomic_DNA"/>
</dbReference>
<dbReference type="HAMAP" id="MF_00222">
    <property type="entry name" value="Shikimate_DH_AroE"/>
    <property type="match status" value="1"/>
</dbReference>
<evidence type="ECO:0000256" key="8">
    <source>
        <dbReference type="HAMAP-Rule" id="MF_00222"/>
    </source>
</evidence>
<dbReference type="NCBIfam" id="TIGR00507">
    <property type="entry name" value="aroE"/>
    <property type="match status" value="1"/>
</dbReference>
<comment type="pathway">
    <text evidence="1 8">Metabolic intermediate biosynthesis; chorismate biosynthesis; chorismate from D-erythrose 4-phosphate and phosphoenolpyruvate: step 4/7.</text>
</comment>
<dbReference type="InterPro" id="IPR013708">
    <property type="entry name" value="Shikimate_DH-bd_N"/>
</dbReference>
<dbReference type="InterPro" id="IPR041121">
    <property type="entry name" value="SDH_C"/>
</dbReference>
<sequence>MITGTTKLLGVIGAPVGHSLSPVIQNAALHDAGLDYVYAALPVRADALPSAVYGLRDAGIAGFNVTIPFKTEIIPLLDDLSEDARRIHAVNTVVIADGGMVGHNTDVVGFLAGFAEREIALAGKKAVLIGAGGAARAALWGLLRSNVSSVVIGVRNVAKGAALATDFAADGDVRAYHFDDSAFAAALRFADIVVQTTPMGMTPHTEEMPPVDMAALNPSAVVYDLIYTPAETRFLREARARGCETINGETMLAAQGAEAFRLWTGIRPDMELMKQTLRTALQCS</sequence>
<organism evidence="12 13">
    <name type="scientific">Selenomonas dianae</name>
    <dbReference type="NCBI Taxonomy" id="135079"/>
    <lineage>
        <taxon>Bacteria</taxon>
        <taxon>Bacillati</taxon>
        <taxon>Bacillota</taxon>
        <taxon>Negativicutes</taxon>
        <taxon>Selenomonadales</taxon>
        <taxon>Selenomonadaceae</taxon>
        <taxon>Selenomonas</taxon>
    </lineage>
</organism>
<dbReference type="EC" id="1.1.1.25" evidence="2 8"/>
<dbReference type="SUPFAM" id="SSF51735">
    <property type="entry name" value="NAD(P)-binding Rossmann-fold domains"/>
    <property type="match status" value="1"/>
</dbReference>
<feature type="binding site" evidence="8">
    <location>
        <position position="91"/>
    </location>
    <ligand>
        <name>shikimate</name>
        <dbReference type="ChEBI" id="CHEBI:36208"/>
    </ligand>
</feature>
<evidence type="ECO:0000259" key="10">
    <source>
        <dbReference type="Pfam" id="PF08501"/>
    </source>
</evidence>
<feature type="binding site" evidence="8">
    <location>
        <begin position="130"/>
        <end position="134"/>
    </location>
    <ligand>
        <name>NADP(+)</name>
        <dbReference type="ChEBI" id="CHEBI:58349"/>
    </ligand>
</feature>
<comment type="subunit">
    <text evidence="8">Homodimer.</text>
</comment>
<keyword evidence="6 8" id="KW-0057">Aromatic amino acid biosynthesis</keyword>
<evidence type="ECO:0000313" key="12">
    <source>
        <dbReference type="EMBL" id="GAA0215917.1"/>
    </source>
</evidence>
<keyword evidence="3 8" id="KW-0028">Amino-acid biosynthesis</keyword>
<evidence type="ECO:0000256" key="3">
    <source>
        <dbReference type="ARBA" id="ARBA00022605"/>
    </source>
</evidence>
<dbReference type="Pfam" id="PF01488">
    <property type="entry name" value="Shikimate_DH"/>
    <property type="match status" value="1"/>
</dbReference>
<name>A0ABN0T976_9FIRM</name>
<reference evidence="12 13" key="1">
    <citation type="journal article" date="2019" name="Int. J. Syst. Evol. Microbiol.">
        <title>The Global Catalogue of Microorganisms (GCM) 10K type strain sequencing project: providing services to taxonomists for standard genome sequencing and annotation.</title>
        <authorList>
            <consortium name="The Broad Institute Genomics Platform"/>
            <consortium name="The Broad Institute Genome Sequencing Center for Infectious Disease"/>
            <person name="Wu L."/>
            <person name="Ma J."/>
        </authorList>
    </citation>
    <scope>NUCLEOTIDE SEQUENCE [LARGE SCALE GENOMIC DNA]</scope>
    <source>
        <strain evidence="12 13">JCM 8542</strain>
    </source>
</reference>
<dbReference type="InterPro" id="IPR036291">
    <property type="entry name" value="NAD(P)-bd_dom_sf"/>
</dbReference>
<feature type="domain" description="SDH C-terminal" evidence="11">
    <location>
        <begin position="248"/>
        <end position="278"/>
    </location>
</feature>
<feature type="binding site" evidence="8">
    <location>
        <position position="255"/>
    </location>
    <ligand>
        <name>shikimate</name>
        <dbReference type="ChEBI" id="CHEBI:36208"/>
    </ligand>
</feature>
<protein>
    <recommendedName>
        <fullName evidence="2 8">Shikimate dehydrogenase (NADP(+))</fullName>
        <shortName evidence="8">SDH</shortName>
        <ecNumber evidence="2 8">1.1.1.25</ecNumber>
    </recommendedName>
</protein>
<dbReference type="InterPro" id="IPR006151">
    <property type="entry name" value="Shikm_DH/Glu-tRNA_Rdtase"/>
</dbReference>
<feature type="active site" description="Proton acceptor" evidence="8">
    <location>
        <position position="70"/>
    </location>
</feature>
<dbReference type="PANTHER" id="PTHR21089:SF1">
    <property type="entry name" value="BIFUNCTIONAL 3-DEHYDROQUINATE DEHYDRATASE_SHIKIMATE DEHYDROGENASE, CHLOROPLASTIC"/>
    <property type="match status" value="1"/>
</dbReference>
<feature type="binding site" evidence="8">
    <location>
        <position position="227"/>
    </location>
    <ligand>
        <name>shikimate</name>
        <dbReference type="ChEBI" id="CHEBI:36208"/>
    </ligand>
</feature>
<feature type="domain" description="Shikimate dehydrogenase substrate binding N-terminal" evidence="10">
    <location>
        <begin position="11"/>
        <end position="93"/>
    </location>
</feature>
<proteinExistence type="inferred from homology"/>
<feature type="binding site" evidence="8">
    <location>
        <position position="248"/>
    </location>
    <ligand>
        <name>NADP(+)</name>
        <dbReference type="ChEBI" id="CHEBI:58349"/>
    </ligand>
</feature>
<keyword evidence="4 8" id="KW-0521">NADP</keyword>
<dbReference type="RefSeq" id="WP_304986455.1">
    <property type="nucleotide sequence ID" value="NZ_BAAACR010000013.1"/>
</dbReference>
<dbReference type="NCBIfam" id="NF001319">
    <property type="entry name" value="PRK00258.3-3"/>
    <property type="match status" value="1"/>
</dbReference>
<gene>
    <name evidence="8" type="primary">aroE</name>
    <name evidence="12" type="ORF">GCM10008919_18990</name>
</gene>
<feature type="binding site" evidence="8">
    <location>
        <position position="66"/>
    </location>
    <ligand>
        <name>shikimate</name>
        <dbReference type="ChEBI" id="CHEBI:36208"/>
    </ligand>
</feature>
<comment type="caution">
    <text evidence="8">Lacks conserved residue(s) required for the propagation of feature annotation.</text>
</comment>
<dbReference type="CDD" id="cd01065">
    <property type="entry name" value="NAD_bind_Shikimate_DH"/>
    <property type="match status" value="1"/>
</dbReference>
<dbReference type="InterPro" id="IPR022893">
    <property type="entry name" value="Shikimate_DH_fam"/>
</dbReference>
<feature type="binding site" evidence="8">
    <location>
        <position position="106"/>
    </location>
    <ligand>
        <name>shikimate</name>
        <dbReference type="ChEBI" id="CHEBI:36208"/>
    </ligand>
</feature>
<accession>A0ABN0T976</accession>
<feature type="domain" description="Quinate/shikimate 5-dehydrogenase/glutamyl-tRNA reductase" evidence="9">
    <location>
        <begin position="117"/>
        <end position="197"/>
    </location>
</feature>
<dbReference type="Gene3D" id="3.40.50.10860">
    <property type="entry name" value="Leucine Dehydrogenase, chain A, domain 1"/>
    <property type="match status" value="1"/>
</dbReference>
<evidence type="ECO:0000256" key="4">
    <source>
        <dbReference type="ARBA" id="ARBA00022857"/>
    </source>
</evidence>
<evidence type="ECO:0000256" key="2">
    <source>
        <dbReference type="ARBA" id="ARBA00012962"/>
    </source>
</evidence>
<dbReference type="Pfam" id="PF18317">
    <property type="entry name" value="SDH_C"/>
    <property type="match status" value="1"/>
</dbReference>
<evidence type="ECO:0000256" key="5">
    <source>
        <dbReference type="ARBA" id="ARBA00023002"/>
    </source>
</evidence>
<dbReference type="SUPFAM" id="SSF53223">
    <property type="entry name" value="Aminoacid dehydrogenase-like, N-terminal domain"/>
    <property type="match status" value="1"/>
</dbReference>
<dbReference type="NCBIfam" id="NF001314">
    <property type="entry name" value="PRK00258.2-2"/>
    <property type="match status" value="1"/>
</dbReference>
<feature type="binding site" evidence="8">
    <location>
        <begin position="19"/>
        <end position="21"/>
    </location>
    <ligand>
        <name>shikimate</name>
        <dbReference type="ChEBI" id="CHEBI:36208"/>
    </ligand>
</feature>
<dbReference type="PANTHER" id="PTHR21089">
    <property type="entry name" value="SHIKIMATE DEHYDROGENASE"/>
    <property type="match status" value="1"/>
</dbReference>
<comment type="similarity">
    <text evidence="8">Belongs to the shikimate dehydrogenase family.</text>
</comment>
<evidence type="ECO:0000259" key="9">
    <source>
        <dbReference type="Pfam" id="PF01488"/>
    </source>
</evidence>
<comment type="caution">
    <text evidence="12">The sequence shown here is derived from an EMBL/GenBank/DDBJ whole genome shotgun (WGS) entry which is preliminary data.</text>
</comment>
<dbReference type="Pfam" id="PF08501">
    <property type="entry name" value="Shikimate_dh_N"/>
    <property type="match status" value="1"/>
</dbReference>
<evidence type="ECO:0000313" key="13">
    <source>
        <dbReference type="Proteomes" id="UP001500399"/>
    </source>
</evidence>
<evidence type="ECO:0000256" key="7">
    <source>
        <dbReference type="ARBA" id="ARBA00049442"/>
    </source>
</evidence>
<comment type="catalytic activity">
    <reaction evidence="7 8">
        <text>shikimate + NADP(+) = 3-dehydroshikimate + NADPH + H(+)</text>
        <dbReference type="Rhea" id="RHEA:17737"/>
        <dbReference type="ChEBI" id="CHEBI:15378"/>
        <dbReference type="ChEBI" id="CHEBI:16630"/>
        <dbReference type="ChEBI" id="CHEBI:36208"/>
        <dbReference type="ChEBI" id="CHEBI:57783"/>
        <dbReference type="ChEBI" id="CHEBI:58349"/>
        <dbReference type="EC" id="1.1.1.25"/>
    </reaction>
</comment>
<evidence type="ECO:0000259" key="11">
    <source>
        <dbReference type="Pfam" id="PF18317"/>
    </source>
</evidence>
<evidence type="ECO:0000256" key="6">
    <source>
        <dbReference type="ARBA" id="ARBA00023141"/>
    </source>
</evidence>
<evidence type="ECO:0000256" key="1">
    <source>
        <dbReference type="ARBA" id="ARBA00004871"/>
    </source>
</evidence>
<keyword evidence="13" id="KW-1185">Reference proteome</keyword>
<dbReference type="InterPro" id="IPR046346">
    <property type="entry name" value="Aminoacid_DH-like_N_sf"/>
</dbReference>
<feature type="binding site" evidence="8">
    <location>
        <position position="225"/>
    </location>
    <ligand>
        <name>NADP(+)</name>
        <dbReference type="ChEBI" id="CHEBI:58349"/>
    </ligand>
</feature>
<dbReference type="Gene3D" id="3.40.50.720">
    <property type="entry name" value="NAD(P)-binding Rossmann-like Domain"/>
    <property type="match status" value="1"/>
</dbReference>
<comment type="function">
    <text evidence="8">Involved in the biosynthesis of the chorismate, which leads to the biosynthesis of aromatic amino acids. Catalyzes the reversible NADPH linked reduction of 3-dehydroshikimate (DHSA) to yield shikimate (SA).</text>
</comment>